<protein>
    <submittedName>
        <fullName evidence="1">Uncharacterized protein</fullName>
    </submittedName>
</protein>
<evidence type="ECO:0000313" key="1">
    <source>
        <dbReference type="EMBL" id="GBM67916.1"/>
    </source>
</evidence>
<comment type="caution">
    <text evidence="1">The sequence shown here is derived from an EMBL/GenBank/DDBJ whole genome shotgun (WGS) entry which is preliminary data.</text>
</comment>
<organism evidence="1 2">
    <name type="scientific">Araneus ventricosus</name>
    <name type="common">Orbweaver spider</name>
    <name type="synonym">Epeira ventricosa</name>
    <dbReference type="NCBI Taxonomy" id="182803"/>
    <lineage>
        <taxon>Eukaryota</taxon>
        <taxon>Metazoa</taxon>
        <taxon>Ecdysozoa</taxon>
        <taxon>Arthropoda</taxon>
        <taxon>Chelicerata</taxon>
        <taxon>Arachnida</taxon>
        <taxon>Araneae</taxon>
        <taxon>Araneomorphae</taxon>
        <taxon>Entelegynae</taxon>
        <taxon>Araneoidea</taxon>
        <taxon>Araneidae</taxon>
        <taxon>Araneus</taxon>
    </lineage>
</organism>
<sequence>MSKNFSREKRARIARWEEQIIEMKDLNEERTARLMLRWRQSDCLMREYFRQQSRICSMELSHLHSEQRGLSFSSNLWSNAGVIIIHEIMRAVLSSIL</sequence>
<dbReference type="Proteomes" id="UP000499080">
    <property type="component" value="Unassembled WGS sequence"/>
</dbReference>
<evidence type="ECO:0000313" key="2">
    <source>
        <dbReference type="Proteomes" id="UP000499080"/>
    </source>
</evidence>
<reference evidence="1 2" key="1">
    <citation type="journal article" date="2019" name="Sci. Rep.">
        <title>Orb-weaving spider Araneus ventricosus genome elucidates the spidroin gene catalogue.</title>
        <authorList>
            <person name="Kono N."/>
            <person name="Nakamura H."/>
            <person name="Ohtoshi R."/>
            <person name="Moran D.A.P."/>
            <person name="Shinohara A."/>
            <person name="Yoshida Y."/>
            <person name="Fujiwara M."/>
            <person name="Mori M."/>
            <person name="Tomita M."/>
            <person name="Arakawa K."/>
        </authorList>
    </citation>
    <scope>NUCLEOTIDE SEQUENCE [LARGE SCALE GENOMIC DNA]</scope>
</reference>
<accession>A0A4Y2HR85</accession>
<proteinExistence type="predicted"/>
<dbReference type="EMBL" id="BGPR01002112">
    <property type="protein sequence ID" value="GBM67916.1"/>
    <property type="molecule type" value="Genomic_DNA"/>
</dbReference>
<gene>
    <name evidence="1" type="ORF">AVEN_181365_1</name>
</gene>
<dbReference type="AlphaFoldDB" id="A0A4Y2HR85"/>
<keyword evidence="2" id="KW-1185">Reference proteome</keyword>
<name>A0A4Y2HR85_ARAVE</name>